<proteinExistence type="predicted"/>
<keyword evidence="3" id="KW-1185">Reference proteome</keyword>
<feature type="region of interest" description="Disordered" evidence="1">
    <location>
        <begin position="169"/>
        <end position="210"/>
    </location>
</feature>
<dbReference type="AlphaFoldDB" id="A0AAW2ZFS6"/>
<protein>
    <submittedName>
        <fullName evidence="2">Uncharacterized protein</fullName>
    </submittedName>
</protein>
<feature type="region of interest" description="Disordered" evidence="1">
    <location>
        <begin position="1"/>
        <end position="47"/>
    </location>
</feature>
<accession>A0AAW2ZFS6</accession>
<dbReference type="Proteomes" id="UP001431209">
    <property type="component" value="Unassembled WGS sequence"/>
</dbReference>
<sequence length="210" mass="23209">MGSVFSTQNKTNELEEQPVTPRREEEAGVGTPVKQQSTVRDSPSFWRFLDPRSPTEFIKRTPLRDIIFGVQKAAQPKTNATEITNTPTKTEAPVVLSFTDSPNASPVPKLNSSLFADVDPKPLLKSSKNVRASKRIRASPLRPSPARKVDVKQFDERENIIFSDETITRKSSSKPLLPKGKSISTPSKLPPTGTPTRNRGVLLDISNANY</sequence>
<feature type="region of interest" description="Disordered" evidence="1">
    <location>
        <begin position="126"/>
        <end position="147"/>
    </location>
</feature>
<evidence type="ECO:0000313" key="2">
    <source>
        <dbReference type="EMBL" id="KAL0487581.1"/>
    </source>
</evidence>
<reference evidence="2 3" key="1">
    <citation type="submission" date="2024-03" db="EMBL/GenBank/DDBJ databases">
        <title>The Acrasis kona genome and developmental transcriptomes reveal deep origins of eukaryotic multicellular pathways.</title>
        <authorList>
            <person name="Sheikh S."/>
            <person name="Fu C.-J."/>
            <person name="Brown M.W."/>
            <person name="Baldauf S.L."/>
        </authorList>
    </citation>
    <scope>NUCLEOTIDE SEQUENCE [LARGE SCALE GENOMIC DNA]</scope>
    <source>
        <strain evidence="2 3">ATCC MYA-3509</strain>
    </source>
</reference>
<evidence type="ECO:0000313" key="3">
    <source>
        <dbReference type="Proteomes" id="UP001431209"/>
    </source>
</evidence>
<gene>
    <name evidence="2" type="ORF">AKO1_000329</name>
</gene>
<evidence type="ECO:0000256" key="1">
    <source>
        <dbReference type="SAM" id="MobiDB-lite"/>
    </source>
</evidence>
<name>A0AAW2ZFS6_9EUKA</name>
<comment type="caution">
    <text evidence="2">The sequence shown here is derived from an EMBL/GenBank/DDBJ whole genome shotgun (WGS) entry which is preliminary data.</text>
</comment>
<feature type="compositionally biased region" description="Polar residues" evidence="1">
    <location>
        <begin position="1"/>
        <end position="11"/>
    </location>
</feature>
<feature type="compositionally biased region" description="Low complexity" evidence="1">
    <location>
        <begin position="173"/>
        <end position="182"/>
    </location>
</feature>
<organism evidence="2 3">
    <name type="scientific">Acrasis kona</name>
    <dbReference type="NCBI Taxonomy" id="1008807"/>
    <lineage>
        <taxon>Eukaryota</taxon>
        <taxon>Discoba</taxon>
        <taxon>Heterolobosea</taxon>
        <taxon>Tetramitia</taxon>
        <taxon>Eutetramitia</taxon>
        <taxon>Acrasidae</taxon>
        <taxon>Acrasis</taxon>
    </lineage>
</organism>
<dbReference type="EMBL" id="JAOPGA020001351">
    <property type="protein sequence ID" value="KAL0487581.1"/>
    <property type="molecule type" value="Genomic_DNA"/>
</dbReference>